<dbReference type="EMBL" id="HG937692">
    <property type="protein sequence ID" value="CDP36414.1"/>
    <property type="molecule type" value="Genomic_DNA"/>
</dbReference>
<protein>
    <submittedName>
        <fullName evidence="1">ARAD1B12452p</fullName>
    </submittedName>
</protein>
<accession>A0A060T6I5</accession>
<proteinExistence type="predicted"/>
<name>A0A060T6I5_BLAAD</name>
<dbReference type="Gene3D" id="3.40.30.10">
    <property type="entry name" value="Glutaredoxin"/>
    <property type="match status" value="1"/>
</dbReference>
<dbReference type="SUPFAM" id="SSF52833">
    <property type="entry name" value="Thioredoxin-like"/>
    <property type="match status" value="1"/>
</dbReference>
<dbReference type="InterPro" id="IPR036249">
    <property type="entry name" value="Thioredoxin-like_sf"/>
</dbReference>
<dbReference type="AlphaFoldDB" id="A0A060T6I5"/>
<gene>
    <name evidence="1" type="ORF">GNLVRS02_ARAD1B12452g</name>
</gene>
<organism evidence="1">
    <name type="scientific">Blastobotrys adeninivorans</name>
    <name type="common">Yeast</name>
    <name type="synonym">Arxula adeninivorans</name>
    <dbReference type="NCBI Taxonomy" id="409370"/>
    <lineage>
        <taxon>Eukaryota</taxon>
        <taxon>Fungi</taxon>
        <taxon>Dikarya</taxon>
        <taxon>Ascomycota</taxon>
        <taxon>Saccharomycotina</taxon>
        <taxon>Dipodascomycetes</taxon>
        <taxon>Dipodascales</taxon>
        <taxon>Trichomonascaceae</taxon>
        <taxon>Blastobotrys</taxon>
    </lineage>
</organism>
<sequence length="117" mass="13746">MTVREVRDDTDLGELNNQMCLQPCVVEMFNHDENTNEEHDEDREFTNAMEKFSEEYTQFEFYKADIVTVCDVLSLTDFESFPRHFVVLVENGEVREIVKDLSPENIEKKLKELGGDF</sequence>
<evidence type="ECO:0000313" key="1">
    <source>
        <dbReference type="EMBL" id="CDP36414.1"/>
    </source>
</evidence>
<reference evidence="1" key="2">
    <citation type="submission" date="2014-06" db="EMBL/GenBank/DDBJ databases">
        <title>The complete genome of Blastobotrys (Arxula) adeninivorans LS3 - a yeast of biotechnological interest.</title>
        <authorList>
            <person name="Kunze G."/>
            <person name="Gaillardin C."/>
            <person name="Czernicka M."/>
            <person name="Durrens P."/>
            <person name="Martin T."/>
            <person name="Boer E."/>
            <person name="Gabaldon T."/>
            <person name="Cruz J."/>
            <person name="Talla E."/>
            <person name="Marck C."/>
            <person name="Goffeau A."/>
            <person name="Barbe V."/>
            <person name="Baret P."/>
            <person name="Baronian K."/>
            <person name="Beier S."/>
            <person name="Bleykasten C."/>
            <person name="Bode R."/>
            <person name="Casaregola S."/>
            <person name="Despons L."/>
            <person name="Fairhead C."/>
            <person name="Giersberg M."/>
            <person name="Gierski P."/>
            <person name="Hahnel U."/>
            <person name="Hartmann A."/>
            <person name="Jankowska D."/>
            <person name="Jubin C."/>
            <person name="Jung P."/>
            <person name="Lafontaine I."/>
            <person name="Leh-Louis V."/>
            <person name="Lemaire M."/>
            <person name="Marcet-Houben M."/>
            <person name="Mascher M."/>
            <person name="Morel G."/>
            <person name="Richard G.-F."/>
            <person name="Riechen J."/>
            <person name="Sacerdot C."/>
            <person name="Sarkar A."/>
            <person name="Savel G."/>
            <person name="Schacherer J."/>
            <person name="Sherman D."/>
            <person name="Straub M.-L."/>
            <person name="Stein N."/>
            <person name="Thierry A."/>
            <person name="Trautwein-Schult A."/>
            <person name="Westhof E."/>
            <person name="Worch S."/>
            <person name="Dujon B."/>
            <person name="Souciet J.-L."/>
            <person name="Wincker P."/>
            <person name="Scholz U."/>
            <person name="Neuveglise N."/>
        </authorList>
    </citation>
    <scope>NUCLEOTIDE SEQUENCE</scope>
    <source>
        <strain evidence="1">LS3</strain>
    </source>
</reference>
<reference evidence="1" key="1">
    <citation type="submission" date="2014-02" db="EMBL/GenBank/DDBJ databases">
        <authorList>
            <person name="Genoscope - CEA"/>
        </authorList>
    </citation>
    <scope>NUCLEOTIDE SEQUENCE</scope>
    <source>
        <strain evidence="1">LS3</strain>
    </source>
</reference>